<dbReference type="InterPro" id="IPR050491">
    <property type="entry name" value="AmpC-like"/>
</dbReference>
<evidence type="ECO:0000259" key="4">
    <source>
        <dbReference type="Pfam" id="PF00144"/>
    </source>
</evidence>
<dbReference type="Pfam" id="PF07930">
    <property type="entry name" value="DAP_B"/>
    <property type="match status" value="1"/>
</dbReference>
<keyword evidence="1" id="KW-0645">Protease</keyword>
<feature type="compositionally biased region" description="Pro residues" evidence="3">
    <location>
        <begin position="745"/>
        <end position="757"/>
    </location>
</feature>
<name>A0A9W4RLZ8_9PEZI</name>
<dbReference type="InterPro" id="IPR012856">
    <property type="entry name" value="DAP_B_dom"/>
</dbReference>
<dbReference type="InterPro" id="IPR001466">
    <property type="entry name" value="Beta-lactam-related"/>
</dbReference>
<dbReference type="SUPFAM" id="SSF50886">
    <property type="entry name" value="D-aminopeptidase, middle and C-terminal domains"/>
    <property type="match status" value="2"/>
</dbReference>
<dbReference type="InterPro" id="IPR012338">
    <property type="entry name" value="Beta-lactam/transpept-like"/>
</dbReference>
<feature type="region of interest" description="Disordered" evidence="3">
    <location>
        <begin position="740"/>
        <end position="812"/>
    </location>
</feature>
<dbReference type="InterPro" id="IPR027279">
    <property type="entry name" value="D_amino_pept/lipop_sf"/>
</dbReference>
<keyword evidence="1" id="KW-0378">Hydrolase</keyword>
<evidence type="ECO:0000313" key="7">
    <source>
        <dbReference type="Proteomes" id="UP001152533"/>
    </source>
</evidence>
<dbReference type="NCBIfam" id="NF009622">
    <property type="entry name" value="PRK13128.1"/>
    <property type="match status" value="1"/>
</dbReference>
<organism evidence="6 7">
    <name type="scientific">Colletotrichum noveboracense</name>
    <dbReference type="NCBI Taxonomy" id="2664923"/>
    <lineage>
        <taxon>Eukaryota</taxon>
        <taxon>Fungi</taxon>
        <taxon>Dikarya</taxon>
        <taxon>Ascomycota</taxon>
        <taxon>Pezizomycotina</taxon>
        <taxon>Sordariomycetes</taxon>
        <taxon>Hypocreomycetidae</taxon>
        <taxon>Glomerellales</taxon>
        <taxon>Glomerellaceae</taxon>
        <taxon>Colletotrichum</taxon>
        <taxon>Colletotrichum gloeosporioides species complex</taxon>
    </lineage>
</organism>
<dbReference type="Gene3D" id="3.40.710.10">
    <property type="entry name" value="DD-peptidase/beta-lactamase superfamily"/>
    <property type="match status" value="1"/>
</dbReference>
<evidence type="ECO:0000256" key="1">
    <source>
        <dbReference type="ARBA" id="ARBA00022438"/>
    </source>
</evidence>
<sequence length="846" mass="92421">MPVSEEATKQLLDGIPSRVRGPGGAIAVLKDGKLIGQRVWGYADLIRKIPMTAETLLPICSISKQMLCALMYDLEHNPPASLADKGDVKAKFSDKMTALLHPNLTHDGALTIDHLANNQSGIRDYWALSVLWGAQPEDRFSIADHSKLMIERLQSFHFEPGMEYSYANTNFHILGRIVEQVTGDSIASLLEQRIFGPAEMKTARLAADTAQLPPPCVGYEGDEQRGFFPADNKIEWAGDAGVVASLKDMIAYEQYLDRISTERGSWYEAALKQPLYKDGTPAGYAQGLGHGKIENVKVVGHSGALRGFRLYRVHAPEERISVVVLLNHEGGSAAPAEEIIRGLLDLKKSEPVLVDADASWFGTFLDEQTQLAITVSQGAKGKVNISYAGSAEAINLKDPKHAESPGMVAKIDGGQLKIHRVKENRALEASRILQGGTVNYSAFGGDFYCAEIDSTFHCRNEGGMLFGSFNGYLGHGPAHLMRYIVQDIWLMSCPRGMDAPAPGDWTVVFHRGDDGSVSGATFGCWLARKLVFTKSLEELLVCCSSACRSEEHGIRLPLLRLIPTPNPFYVLCQKASQMGYRPDANCLGRLVLSQRPDQCPDYRAAPDAKTNNILSWTASRDIMTRSNFPTHIHCAACLGIGHGGVVNIQPAYMQPIGQTGAMPLHITMNVTGVRNRWIRGEWTCCSKGECQPGNLCEYRAAAVIAAMQQNELARERARAEEQARQEAALALFSLSQTGIIFPTQAPHPPQAPQPTPSEPAVDPEDGMDFEYDIPRADSPSPANDVVDDDANQAQADNGEGSSSDAQPKPFGVAENGEVIYDCIVVRDPCMNGCEKCNFGRNKRRRQ</sequence>
<evidence type="ECO:0000256" key="2">
    <source>
        <dbReference type="ARBA" id="ARBA00038215"/>
    </source>
</evidence>
<dbReference type="EMBL" id="CAMGZC010000118">
    <property type="protein sequence ID" value="CAI0643671.1"/>
    <property type="molecule type" value="Genomic_DNA"/>
</dbReference>
<dbReference type="Pfam" id="PF00144">
    <property type="entry name" value="Beta-lactamase"/>
    <property type="match status" value="1"/>
</dbReference>
<comment type="caution">
    <text evidence="6">The sequence shown here is derived from an EMBL/GenBank/DDBJ whole genome shotgun (WGS) entry which is preliminary data.</text>
</comment>
<reference evidence="6" key="1">
    <citation type="submission" date="2022-08" db="EMBL/GenBank/DDBJ databases">
        <authorList>
            <person name="Giroux E."/>
            <person name="Giroux E."/>
        </authorList>
    </citation>
    <scope>NUCLEOTIDE SEQUENCE</scope>
    <source>
        <strain evidence="6">H1091258</strain>
    </source>
</reference>
<accession>A0A9W4RLZ8</accession>
<feature type="compositionally biased region" description="Acidic residues" evidence="3">
    <location>
        <begin position="761"/>
        <end position="771"/>
    </location>
</feature>
<dbReference type="Gene3D" id="2.40.128.50">
    <property type="match status" value="2"/>
</dbReference>
<dbReference type="Proteomes" id="UP001152533">
    <property type="component" value="Unassembled WGS sequence"/>
</dbReference>
<evidence type="ECO:0000259" key="5">
    <source>
        <dbReference type="Pfam" id="PF07930"/>
    </source>
</evidence>
<protein>
    <recommendedName>
        <fullName evidence="8">Beta-lactamase</fullName>
    </recommendedName>
</protein>
<comment type="similarity">
    <text evidence="2">Belongs to the peptidase S12 family.</text>
</comment>
<dbReference type="PANTHER" id="PTHR46825">
    <property type="entry name" value="D-ALANYL-D-ALANINE-CARBOXYPEPTIDASE/ENDOPEPTIDASE AMPH"/>
    <property type="match status" value="1"/>
</dbReference>
<feature type="domain" description="Beta-lactamase-related" evidence="4">
    <location>
        <begin position="17"/>
        <end position="334"/>
    </location>
</feature>
<feature type="domain" description="D-aminopeptidase" evidence="5">
    <location>
        <begin position="354"/>
        <end position="532"/>
    </location>
</feature>
<keyword evidence="1" id="KW-0031">Aminopeptidase</keyword>
<dbReference type="SUPFAM" id="SSF56601">
    <property type="entry name" value="beta-lactamase/transpeptidase-like"/>
    <property type="match status" value="1"/>
</dbReference>
<gene>
    <name evidence="6" type="ORF">CGXH109_LOCUS27675</name>
</gene>
<evidence type="ECO:0000313" key="6">
    <source>
        <dbReference type="EMBL" id="CAI0643671.1"/>
    </source>
</evidence>
<dbReference type="PANTHER" id="PTHR46825:SF9">
    <property type="entry name" value="BETA-LACTAMASE-RELATED DOMAIN-CONTAINING PROTEIN"/>
    <property type="match status" value="1"/>
</dbReference>
<dbReference type="GO" id="GO:0004177">
    <property type="term" value="F:aminopeptidase activity"/>
    <property type="evidence" value="ECO:0007669"/>
    <property type="project" value="UniProtKB-KW"/>
</dbReference>
<dbReference type="AlphaFoldDB" id="A0A9W4RLZ8"/>
<proteinExistence type="inferred from homology"/>
<keyword evidence="7" id="KW-1185">Reference proteome</keyword>
<evidence type="ECO:0008006" key="8">
    <source>
        <dbReference type="Google" id="ProtNLM"/>
    </source>
</evidence>
<evidence type="ECO:0000256" key="3">
    <source>
        <dbReference type="SAM" id="MobiDB-lite"/>
    </source>
</evidence>